<dbReference type="GO" id="GO:0016887">
    <property type="term" value="F:ATP hydrolysis activity"/>
    <property type="evidence" value="ECO:0007669"/>
    <property type="project" value="InterPro"/>
</dbReference>
<evidence type="ECO:0000256" key="3">
    <source>
        <dbReference type="ARBA" id="ARBA00022840"/>
    </source>
</evidence>
<dbReference type="eggNOG" id="COG1127">
    <property type="taxonomic scope" value="Bacteria"/>
</dbReference>
<keyword evidence="3 5" id="KW-0067">ATP-binding</keyword>
<dbReference type="Gene3D" id="3.40.50.300">
    <property type="entry name" value="P-loop containing nucleotide triphosphate hydrolases"/>
    <property type="match status" value="1"/>
</dbReference>
<dbReference type="EMBL" id="CP002831">
    <property type="protein sequence ID" value="AFC23463.1"/>
    <property type="molecule type" value="Genomic_DNA"/>
</dbReference>
<organism evidence="5 6">
    <name type="scientific">Saprospira grandis (strain Lewin)</name>
    <dbReference type="NCBI Taxonomy" id="984262"/>
    <lineage>
        <taxon>Bacteria</taxon>
        <taxon>Pseudomonadati</taxon>
        <taxon>Bacteroidota</taxon>
        <taxon>Saprospiria</taxon>
        <taxon>Saprospirales</taxon>
        <taxon>Saprospiraceae</taxon>
        <taxon>Saprospira</taxon>
    </lineage>
</organism>
<dbReference type="OrthoDB" id="9802264at2"/>
<evidence type="ECO:0000259" key="4">
    <source>
        <dbReference type="PROSITE" id="PS50893"/>
    </source>
</evidence>
<dbReference type="AlphaFoldDB" id="H6L1C2"/>
<dbReference type="SUPFAM" id="SSF52540">
    <property type="entry name" value="P-loop containing nucleoside triphosphate hydrolases"/>
    <property type="match status" value="1"/>
</dbReference>
<dbReference type="InterPro" id="IPR003593">
    <property type="entry name" value="AAA+_ATPase"/>
</dbReference>
<dbReference type="Pfam" id="PF00005">
    <property type="entry name" value="ABC_tran"/>
    <property type="match status" value="1"/>
</dbReference>
<dbReference type="Proteomes" id="UP000007519">
    <property type="component" value="Chromosome"/>
</dbReference>
<proteinExistence type="predicted"/>
<keyword evidence="2" id="KW-0547">Nucleotide-binding</keyword>
<keyword evidence="6" id="KW-1185">Reference proteome</keyword>
<dbReference type="KEGG" id="sgn:SGRA_0724"/>
<dbReference type="InterPro" id="IPR003439">
    <property type="entry name" value="ABC_transporter-like_ATP-bd"/>
</dbReference>
<dbReference type="STRING" id="984262.SGRA_0724"/>
<protein>
    <submittedName>
        <fullName evidence="5">ABC transporter ATP-binding protein</fullName>
    </submittedName>
</protein>
<feature type="domain" description="ABC transporter" evidence="4">
    <location>
        <begin position="2"/>
        <end position="238"/>
    </location>
</feature>
<reference evidence="5 6" key="1">
    <citation type="journal article" date="2012" name="Stand. Genomic Sci.">
        <title>Complete genome sequencing and analysis of Saprospira grandis str. Lewin, a predatory marine bacterium.</title>
        <authorList>
            <person name="Saw J.H."/>
            <person name="Yuryev A."/>
            <person name="Kanbe M."/>
            <person name="Hou S."/>
            <person name="Young A.G."/>
            <person name="Aizawa S."/>
            <person name="Alam M."/>
        </authorList>
    </citation>
    <scope>NUCLEOTIDE SEQUENCE [LARGE SCALE GENOMIC DNA]</scope>
    <source>
        <strain evidence="5 6">Lewin</strain>
    </source>
</reference>
<keyword evidence="1" id="KW-0813">Transport</keyword>
<dbReference type="HOGENOM" id="CLU_000604_1_22_10"/>
<evidence type="ECO:0000313" key="5">
    <source>
        <dbReference type="EMBL" id="AFC23463.1"/>
    </source>
</evidence>
<name>H6L1C2_SAPGL</name>
<dbReference type="InterPro" id="IPR017871">
    <property type="entry name" value="ABC_transporter-like_CS"/>
</dbReference>
<dbReference type="PROSITE" id="PS00211">
    <property type="entry name" value="ABC_TRANSPORTER_1"/>
    <property type="match status" value="1"/>
</dbReference>
<accession>H6L1C2</accession>
<dbReference type="GO" id="GO:0005524">
    <property type="term" value="F:ATP binding"/>
    <property type="evidence" value="ECO:0007669"/>
    <property type="project" value="UniProtKB-KW"/>
</dbReference>
<dbReference type="InterPro" id="IPR027417">
    <property type="entry name" value="P-loop_NTPase"/>
</dbReference>
<dbReference type="PANTHER" id="PTHR43023">
    <property type="entry name" value="PROTEIN TRIGALACTOSYLDIACYLGLYCEROL 3, CHLOROPLASTIC"/>
    <property type="match status" value="1"/>
</dbReference>
<dbReference type="PROSITE" id="PS50893">
    <property type="entry name" value="ABC_TRANSPORTER_2"/>
    <property type="match status" value="1"/>
</dbReference>
<evidence type="ECO:0000256" key="2">
    <source>
        <dbReference type="ARBA" id="ARBA00022741"/>
    </source>
</evidence>
<evidence type="ECO:0000256" key="1">
    <source>
        <dbReference type="ARBA" id="ARBA00022448"/>
    </source>
</evidence>
<dbReference type="PANTHER" id="PTHR43023:SF6">
    <property type="entry name" value="INTERMEMBRANE PHOSPHOLIPID TRANSPORT SYSTEM ATP-BINDING PROTEIN MLAF"/>
    <property type="match status" value="1"/>
</dbReference>
<evidence type="ECO:0000313" key="6">
    <source>
        <dbReference type="Proteomes" id="UP000007519"/>
    </source>
</evidence>
<sequence length="255" mass="28696">MIRVENIKKQFGQQEVLKGITTVFEEGKTNLIIGKSGAGKTVMLKILVGLLQPTSGHIWYGNTNFTQLSNKQRKAIRTEMGMLFQGSALFDSMTVEQNVRFPLDMFTRLTAKEKRMRVDETLERVELGGANDKYPSEISGGMQKRVGIARAIILKPKYLFCDEPNSGLDPTTSMRIDELIHQITVENQMTTVINTHDMNSVMEIGDKINLLYFGELAWVGNCGEVMSSDNELLQDFIFASPFLQRLRDAALKNGH</sequence>
<dbReference type="RefSeq" id="WP_014373706.1">
    <property type="nucleotide sequence ID" value="NC_016940.1"/>
</dbReference>
<gene>
    <name evidence="5" type="ordered locus">SGRA_0724</name>
</gene>
<dbReference type="SMART" id="SM00382">
    <property type="entry name" value="AAA"/>
    <property type="match status" value="1"/>
</dbReference>